<dbReference type="AlphaFoldDB" id="A0A084XYP9"/>
<evidence type="ECO:0000313" key="2">
    <source>
        <dbReference type="Proteomes" id="UP000019812"/>
    </source>
</evidence>
<reference evidence="1 2" key="1">
    <citation type="submission" date="2014-07" db="EMBL/GenBank/DDBJ databases">
        <title>Expanding our view of genomic diversity in Candidatus Accumulibacter clades.</title>
        <authorList>
            <person name="Skennerton C.T."/>
            <person name="Barr J.J."/>
            <person name="Slater F.R."/>
            <person name="Bond P.L."/>
            <person name="Tyson G.W."/>
        </authorList>
    </citation>
    <scope>NUCLEOTIDE SEQUENCE [LARGE SCALE GENOMIC DNA]</scope>
    <source>
        <strain evidence="2">SK-01</strain>
    </source>
</reference>
<dbReference type="STRING" id="1457154.CAPSK01_003036"/>
<protein>
    <submittedName>
        <fullName evidence="1">Uncharacterized protein</fullName>
    </submittedName>
</protein>
<sequence length="72" mass="8338">MARSASQVLGNRNVRICAASRQTIGSPVVDQSLRPGDLRSRRRPCQLPDHPARFFCTRRATLSKWMSDRWRR</sequence>
<evidence type="ECO:0000313" key="1">
    <source>
        <dbReference type="EMBL" id="KFB67593.1"/>
    </source>
</evidence>
<gene>
    <name evidence="1" type="ORF">CAPSK01_003036</name>
</gene>
<organism evidence="1 2">
    <name type="scientific">Candidatus Accumulibacter vicinus</name>
    <dbReference type="NCBI Taxonomy" id="2954382"/>
    <lineage>
        <taxon>Bacteria</taxon>
        <taxon>Pseudomonadati</taxon>
        <taxon>Pseudomonadota</taxon>
        <taxon>Betaproteobacteria</taxon>
        <taxon>Candidatus Accumulibacter</taxon>
    </lineage>
</organism>
<dbReference type="EMBL" id="JDSS02000027">
    <property type="protein sequence ID" value="KFB67593.1"/>
    <property type="molecule type" value="Genomic_DNA"/>
</dbReference>
<name>A0A084XYP9_9PROT</name>
<comment type="caution">
    <text evidence="1">The sequence shown here is derived from an EMBL/GenBank/DDBJ whole genome shotgun (WGS) entry which is preliminary data.</text>
</comment>
<accession>A0A084XYP9</accession>
<proteinExistence type="predicted"/>
<dbReference type="Proteomes" id="UP000019812">
    <property type="component" value="Unassembled WGS sequence"/>
</dbReference>